<reference evidence="4" key="1">
    <citation type="journal article" date="2010" name="Genome Biol.">
        <title>Genome sequence of the necrotrophic plant pathogen Pythium ultimum reveals original pathogenicity mechanisms and effector repertoire.</title>
        <authorList>
            <person name="Levesque C.A."/>
            <person name="Brouwer H."/>
            <person name="Cano L."/>
            <person name="Hamilton J.P."/>
            <person name="Holt C."/>
            <person name="Huitema E."/>
            <person name="Raffaele S."/>
            <person name="Robideau G.P."/>
            <person name="Thines M."/>
            <person name="Win J."/>
            <person name="Zerillo M.M."/>
            <person name="Beakes G.W."/>
            <person name="Boore J.L."/>
            <person name="Busam D."/>
            <person name="Dumas B."/>
            <person name="Ferriera S."/>
            <person name="Fuerstenberg S.I."/>
            <person name="Gachon C.M."/>
            <person name="Gaulin E."/>
            <person name="Govers F."/>
            <person name="Grenville-Briggs L."/>
            <person name="Horner N."/>
            <person name="Hostetler J."/>
            <person name="Jiang R.H."/>
            <person name="Johnson J."/>
            <person name="Krajaejun T."/>
            <person name="Lin H."/>
            <person name="Meijer H.J."/>
            <person name="Moore B."/>
            <person name="Morris P."/>
            <person name="Phuntmart V."/>
            <person name="Puiu D."/>
            <person name="Shetty J."/>
            <person name="Stajich J.E."/>
            <person name="Tripathy S."/>
            <person name="Wawra S."/>
            <person name="van West P."/>
            <person name="Whitty B.R."/>
            <person name="Coutinho P.M."/>
            <person name="Henrissat B."/>
            <person name="Martin F."/>
            <person name="Thomas P.D."/>
            <person name="Tyler B.M."/>
            <person name="De Vries R.P."/>
            <person name="Kamoun S."/>
            <person name="Yandell M."/>
            <person name="Tisserat N."/>
            <person name="Buell C.R."/>
        </authorList>
    </citation>
    <scope>NUCLEOTIDE SEQUENCE</scope>
    <source>
        <strain evidence="4">DAOM:BR144</strain>
    </source>
</reference>
<dbReference type="Pfam" id="PF00995">
    <property type="entry name" value="Sec1"/>
    <property type="match status" value="1"/>
</dbReference>
<dbReference type="OMA" id="DPQANQE"/>
<dbReference type="eggNOG" id="KOG1302">
    <property type="taxonomic scope" value="Eukaryota"/>
</dbReference>
<dbReference type="STRING" id="431595.K3WVQ6"/>
<dbReference type="Gene3D" id="3.40.50.2060">
    <property type="match status" value="1"/>
</dbReference>
<dbReference type="PANTHER" id="PTHR11679">
    <property type="entry name" value="VESICLE PROTEIN SORTING-ASSOCIATED"/>
    <property type="match status" value="1"/>
</dbReference>
<evidence type="ECO:0000313" key="3">
    <source>
        <dbReference type="EnsemblProtists" id="PYU1_T009054"/>
    </source>
</evidence>
<dbReference type="AlphaFoldDB" id="K3WVQ6"/>
<evidence type="ECO:0000256" key="2">
    <source>
        <dbReference type="SAM" id="MobiDB-lite"/>
    </source>
</evidence>
<feature type="compositionally biased region" description="Low complexity" evidence="2">
    <location>
        <begin position="345"/>
        <end position="366"/>
    </location>
</feature>
<organism evidence="3 4">
    <name type="scientific">Globisporangium ultimum (strain ATCC 200006 / CBS 805.95 / DAOM BR144)</name>
    <name type="common">Pythium ultimum</name>
    <dbReference type="NCBI Taxonomy" id="431595"/>
    <lineage>
        <taxon>Eukaryota</taxon>
        <taxon>Sar</taxon>
        <taxon>Stramenopiles</taxon>
        <taxon>Oomycota</taxon>
        <taxon>Peronosporomycetes</taxon>
        <taxon>Pythiales</taxon>
        <taxon>Pythiaceae</taxon>
        <taxon>Globisporangium</taxon>
    </lineage>
</organism>
<dbReference type="InterPro" id="IPR027482">
    <property type="entry name" value="Sec1-like_dom2"/>
</dbReference>
<dbReference type="VEuPathDB" id="FungiDB:PYU1_G009036"/>
<evidence type="ECO:0000256" key="1">
    <source>
        <dbReference type="ARBA" id="ARBA00009884"/>
    </source>
</evidence>
<reference evidence="3" key="3">
    <citation type="submission" date="2015-02" db="UniProtKB">
        <authorList>
            <consortium name="EnsemblProtists"/>
        </authorList>
    </citation>
    <scope>IDENTIFICATION</scope>
    <source>
        <strain evidence="3">DAOM BR144</strain>
    </source>
</reference>
<dbReference type="InterPro" id="IPR036045">
    <property type="entry name" value="Sec1-like_sf"/>
</dbReference>
<accession>K3WVQ6</accession>
<protein>
    <submittedName>
        <fullName evidence="3">Uncharacterized protein</fullName>
    </submittedName>
</protein>
<dbReference type="HOGENOM" id="CLU_016678_2_1_1"/>
<comment type="similarity">
    <text evidence="1">Belongs to the STXBP/unc-18/SEC1 family.</text>
</comment>
<dbReference type="SUPFAM" id="SSF56815">
    <property type="entry name" value="Sec1/munc18-like (SM) proteins"/>
    <property type="match status" value="1"/>
</dbReference>
<dbReference type="Proteomes" id="UP000019132">
    <property type="component" value="Unassembled WGS sequence"/>
</dbReference>
<dbReference type="InterPro" id="IPR001619">
    <property type="entry name" value="Sec1-like"/>
</dbReference>
<name>K3WVQ6_GLOUD</name>
<dbReference type="Gene3D" id="3.40.50.1910">
    <property type="match status" value="2"/>
</dbReference>
<dbReference type="GO" id="GO:0016192">
    <property type="term" value="P:vesicle-mediated transport"/>
    <property type="evidence" value="ECO:0007669"/>
    <property type="project" value="InterPro"/>
</dbReference>
<dbReference type="EMBL" id="GL376599">
    <property type="status" value="NOT_ANNOTATED_CDS"/>
    <property type="molecule type" value="Genomic_DNA"/>
</dbReference>
<dbReference type="Gene3D" id="3.90.830.10">
    <property type="entry name" value="Syntaxin Binding Protein 1, Chain A, domain 2"/>
    <property type="match status" value="1"/>
</dbReference>
<sequence length="665" mass="71898">MATALDNALKDDALRTFSRAIQSVTGARNGSESSAGHEGHRALLAVDASHTVIFKVLASGAGGQAFYDALHISKLVSIATTAASTMDVHAIQERVRGSDPVVFVVPPLPTVAKLIADVVRPLEGQRQCCVLWLPAATSECTLEMERQGVTGFVAQANLSLGLIPIDNGVAALCHDAVFGELYVKGDHRALTDVVKSILAIEKHAGGASIGDIVCHGEFAFRVHKMLMLARKMNRTTNRSSIISSAKIDKLIVVDRMQDPLSMLLTPMTYEGLLDALLDVNHGVLSYEADTKPSEDAPATTSTQTVLLNHRDELYSDIRDVNFNILISKMLVEIAQDLVQQARIPGSADSLDSSTSSSSSGTESSALQQPPSNKNQAAAFAQVQALLKKVPNLVKKKKSLAHHLALVHKIRALSTQFALRGCVETEMTIMSSGNKHMAQDADCFLEEAIVRDPPLDFYDVVKLLCLSSLVRGGLKPDKLLWYRKQLCHTYGYHVLPLLIQLEKLDLLSTHNKFEFPRIKKTLTLMCGALEDEDTLTPRDIHFMFPYTGYAPMSVRLVQDTLGMKYKKGILQPSSTKAGASSASISSGDSTASMTAASSASSFASADSIQSNQLGGRDPVNVLVYYIGGVTVAELAAYRFLNQHQAQYTFTIAATSVCNGNRILRAI</sequence>
<reference evidence="4" key="2">
    <citation type="submission" date="2010-04" db="EMBL/GenBank/DDBJ databases">
        <authorList>
            <person name="Buell R."/>
            <person name="Hamilton J."/>
            <person name="Hostetler J."/>
        </authorList>
    </citation>
    <scope>NUCLEOTIDE SEQUENCE [LARGE SCALE GENOMIC DNA]</scope>
    <source>
        <strain evidence="4">DAOM:BR144</strain>
    </source>
</reference>
<evidence type="ECO:0000313" key="4">
    <source>
        <dbReference type="Proteomes" id="UP000019132"/>
    </source>
</evidence>
<dbReference type="InterPro" id="IPR043154">
    <property type="entry name" value="Sec-1-like_dom1"/>
</dbReference>
<feature type="region of interest" description="Disordered" evidence="2">
    <location>
        <begin position="345"/>
        <end position="373"/>
    </location>
</feature>
<proteinExistence type="inferred from homology"/>
<keyword evidence="4" id="KW-1185">Reference proteome</keyword>
<dbReference type="InParanoid" id="K3WVQ6"/>
<dbReference type="EnsemblProtists" id="PYU1_T009054">
    <property type="protein sequence ID" value="PYU1_T009054"/>
    <property type="gene ID" value="PYU1_G009036"/>
</dbReference>
<dbReference type="InterPro" id="IPR043127">
    <property type="entry name" value="Sec-1-like_dom3a"/>
</dbReference>